<proteinExistence type="predicted"/>
<dbReference type="PANTHER" id="PTHR10720:SF0">
    <property type="entry name" value="HEME OXYGENASE"/>
    <property type="match status" value="1"/>
</dbReference>
<evidence type="ECO:0000256" key="3">
    <source>
        <dbReference type="ARBA" id="ARBA00023004"/>
    </source>
</evidence>
<sequence length="315" mass="35389">MPGKLPKLRQGGRWDMPPRALPKEAMAFCLLTPGMACMHHDFDFDYRYRLLGGTMSATAVLRIARPFAAGSEASSAVAREMEPLLERIPLSKRLEEGTAAPRRESEQTLFMKGLFRGAWGTGVYGQFVRGRHYVTYLQCLLEVYEALEEALESQRTHAAVGGFVFPELWRSHAIQEDLSCFLGEEWRDTPRPLHLTTTHVTRIHELAEEAPHLLVAHAYVRYIRDILSGPMLGSMVSRAFDLTDGEGIALYQSVGPSSLEIFQRRVNRNMDALNLTDDEMREVVQEARLAFRIEIQLSDALSRGALGMKGPGQGR</sequence>
<comment type="caution">
    <text evidence="4">The sequence shown here is derived from an EMBL/GenBank/DDBJ whole genome shotgun (WGS) entry which is preliminary data.</text>
</comment>
<gene>
    <name evidence="4" type="ORF">STIAU_6698</name>
</gene>
<dbReference type="PATRIC" id="fig|378806.16.peg.2219"/>
<evidence type="ECO:0000256" key="1">
    <source>
        <dbReference type="ARBA" id="ARBA00022617"/>
    </source>
</evidence>
<dbReference type="GO" id="GO:0004392">
    <property type="term" value="F:heme oxygenase (decyclizing) activity"/>
    <property type="evidence" value="ECO:0007669"/>
    <property type="project" value="InterPro"/>
</dbReference>
<dbReference type="Gene3D" id="1.20.910.10">
    <property type="entry name" value="Heme oxygenase-like"/>
    <property type="match status" value="1"/>
</dbReference>
<accession>Q08S84</accession>
<dbReference type="EMBL" id="AAMD01000168">
    <property type="protein sequence ID" value="EAU63348.1"/>
    <property type="molecule type" value="Genomic_DNA"/>
</dbReference>
<keyword evidence="1" id="KW-0349">Heme</keyword>
<dbReference type="GO" id="GO:0042167">
    <property type="term" value="P:heme catabolic process"/>
    <property type="evidence" value="ECO:0007669"/>
    <property type="project" value="TreeGrafter"/>
</dbReference>
<dbReference type="GO" id="GO:0020037">
    <property type="term" value="F:heme binding"/>
    <property type="evidence" value="ECO:0007669"/>
    <property type="project" value="TreeGrafter"/>
</dbReference>
<dbReference type="Pfam" id="PF01126">
    <property type="entry name" value="Heme_oxygenase"/>
    <property type="match status" value="1"/>
</dbReference>
<keyword evidence="3" id="KW-0408">Iron</keyword>
<organism evidence="4 5">
    <name type="scientific">Stigmatella aurantiaca (strain DW4/3-1)</name>
    <dbReference type="NCBI Taxonomy" id="378806"/>
    <lineage>
        <taxon>Bacteria</taxon>
        <taxon>Pseudomonadati</taxon>
        <taxon>Myxococcota</taxon>
        <taxon>Myxococcia</taxon>
        <taxon>Myxococcales</taxon>
        <taxon>Cystobacterineae</taxon>
        <taxon>Archangiaceae</taxon>
        <taxon>Stigmatella</taxon>
    </lineage>
</organism>
<dbReference type="InterPro" id="IPR002051">
    <property type="entry name" value="Haem_Oase"/>
</dbReference>
<dbReference type="InterPro" id="IPR016084">
    <property type="entry name" value="Haem_Oase-like_multi-hlx"/>
</dbReference>
<dbReference type="AlphaFoldDB" id="Q08S84"/>
<dbReference type="SUPFAM" id="SSF48613">
    <property type="entry name" value="Heme oxygenase-like"/>
    <property type="match status" value="1"/>
</dbReference>
<dbReference type="PANTHER" id="PTHR10720">
    <property type="entry name" value="HEME OXYGENASE"/>
    <property type="match status" value="1"/>
</dbReference>
<dbReference type="GO" id="GO:0046872">
    <property type="term" value="F:metal ion binding"/>
    <property type="evidence" value="ECO:0007669"/>
    <property type="project" value="UniProtKB-KW"/>
</dbReference>
<dbReference type="GO" id="GO:0006979">
    <property type="term" value="P:response to oxidative stress"/>
    <property type="evidence" value="ECO:0007669"/>
    <property type="project" value="TreeGrafter"/>
</dbReference>
<evidence type="ECO:0000313" key="4">
    <source>
        <dbReference type="EMBL" id="EAU63348.1"/>
    </source>
</evidence>
<dbReference type="CDD" id="cd19165">
    <property type="entry name" value="HemeO"/>
    <property type="match status" value="1"/>
</dbReference>
<evidence type="ECO:0000256" key="2">
    <source>
        <dbReference type="ARBA" id="ARBA00022723"/>
    </source>
</evidence>
<keyword evidence="2" id="KW-0479">Metal-binding</keyword>
<evidence type="ECO:0000313" key="5">
    <source>
        <dbReference type="Proteomes" id="UP000032702"/>
    </source>
</evidence>
<name>Q08S84_STIAD</name>
<dbReference type="PRINTS" id="PR00088">
    <property type="entry name" value="HAEMOXYGNASE"/>
</dbReference>
<dbReference type="GO" id="GO:0006788">
    <property type="term" value="P:heme oxidation"/>
    <property type="evidence" value="ECO:0007669"/>
    <property type="project" value="InterPro"/>
</dbReference>
<protein>
    <submittedName>
        <fullName evidence="4">Heme oxygenase 2</fullName>
    </submittedName>
</protein>
<dbReference type="InterPro" id="IPR016053">
    <property type="entry name" value="Haem_Oase-like"/>
</dbReference>
<reference evidence="4 5" key="1">
    <citation type="submission" date="2006-04" db="EMBL/GenBank/DDBJ databases">
        <authorList>
            <person name="Nierman W.C."/>
        </authorList>
    </citation>
    <scope>NUCLEOTIDE SEQUENCE [LARGE SCALE GENOMIC DNA]</scope>
    <source>
        <strain evidence="4 5">DW4/3-1</strain>
    </source>
</reference>
<dbReference type="Proteomes" id="UP000032702">
    <property type="component" value="Unassembled WGS sequence"/>
</dbReference>